<dbReference type="PANTHER" id="PTHR39082:SF1">
    <property type="entry name" value="SCAVENGER RECEPTOR CLASS A MEMBER 3"/>
    <property type="match status" value="1"/>
</dbReference>
<dbReference type="PANTHER" id="PTHR39082">
    <property type="entry name" value="PHOSPHOLIPASE C-BETA-2-RELATED"/>
    <property type="match status" value="1"/>
</dbReference>
<dbReference type="EMBL" id="CAEZXL010000060">
    <property type="protein sequence ID" value="CAB4684736.1"/>
    <property type="molecule type" value="Genomic_DNA"/>
</dbReference>
<gene>
    <name evidence="3" type="ORF">UFOPK2373_00467</name>
</gene>
<reference evidence="3" key="1">
    <citation type="submission" date="2020-05" db="EMBL/GenBank/DDBJ databases">
        <authorList>
            <person name="Chiriac C."/>
            <person name="Salcher M."/>
            <person name="Ghai R."/>
            <person name="Kavagutti S V."/>
        </authorList>
    </citation>
    <scope>NUCLEOTIDE SEQUENCE</scope>
</reference>
<dbReference type="InterPro" id="IPR056003">
    <property type="entry name" value="CT398_CC_hairpin"/>
</dbReference>
<name>A0A6J6NF22_9ZZZZ</name>
<feature type="domain" description="CT398-like coiled coil hairpin" evidence="2">
    <location>
        <begin position="14"/>
        <end position="190"/>
    </location>
</feature>
<protein>
    <submittedName>
        <fullName evidence="3">Unannotated protein</fullName>
    </submittedName>
</protein>
<feature type="region of interest" description="Disordered" evidence="1">
    <location>
        <begin position="83"/>
        <end position="109"/>
    </location>
</feature>
<evidence type="ECO:0000313" key="3">
    <source>
        <dbReference type="EMBL" id="CAB4684736.1"/>
    </source>
</evidence>
<dbReference type="Gene3D" id="1.10.287.1490">
    <property type="match status" value="1"/>
</dbReference>
<feature type="compositionally biased region" description="Polar residues" evidence="1">
    <location>
        <begin position="86"/>
        <end position="103"/>
    </location>
</feature>
<dbReference type="AlphaFoldDB" id="A0A6J6NF22"/>
<accession>A0A6J6NF22</accession>
<sequence length="237" mass="26099">MKLDKVGQSALLRLAEIDLEIAQIKHEITSAIESKELESLRSDLAAVAGELIAARTSVENLEESQRRADDDLHLVESRIARDQERLLQTSSPKDAQGIQSEIESLSRRKSELEDTELGVLAELEDAQKTLNEISERRDQINNSMNTLQAEIQAKVDDLKSRGRKLTADKEIVVGKISADVLAAYELLAKRQIAVGQVVNRSCSACRMGLTASAIDALSDLAEDELGYCPECQAMIVR</sequence>
<dbReference type="InterPro" id="IPR052376">
    <property type="entry name" value="Oxidative_Scav/Glycosyltrans"/>
</dbReference>
<evidence type="ECO:0000256" key="1">
    <source>
        <dbReference type="SAM" id="MobiDB-lite"/>
    </source>
</evidence>
<evidence type="ECO:0000259" key="2">
    <source>
        <dbReference type="Pfam" id="PF24481"/>
    </source>
</evidence>
<proteinExistence type="predicted"/>
<dbReference type="Pfam" id="PF24481">
    <property type="entry name" value="CT398_CC"/>
    <property type="match status" value="1"/>
</dbReference>
<organism evidence="3">
    <name type="scientific">freshwater metagenome</name>
    <dbReference type="NCBI Taxonomy" id="449393"/>
    <lineage>
        <taxon>unclassified sequences</taxon>
        <taxon>metagenomes</taxon>
        <taxon>ecological metagenomes</taxon>
    </lineage>
</organism>